<organism evidence="2 3">
    <name type="scientific">Bauldia litoralis</name>
    <dbReference type="NCBI Taxonomy" id="665467"/>
    <lineage>
        <taxon>Bacteria</taxon>
        <taxon>Pseudomonadati</taxon>
        <taxon>Pseudomonadota</taxon>
        <taxon>Alphaproteobacteria</taxon>
        <taxon>Hyphomicrobiales</taxon>
        <taxon>Kaistiaceae</taxon>
        <taxon>Bauldia</taxon>
    </lineage>
</organism>
<dbReference type="InterPro" id="IPR041916">
    <property type="entry name" value="Anti_sigma_zinc_sf"/>
</dbReference>
<keyword evidence="3" id="KW-1185">Reference proteome</keyword>
<proteinExistence type="predicted"/>
<dbReference type="Gene3D" id="2.60.120.10">
    <property type="entry name" value="Jelly Rolls"/>
    <property type="match status" value="1"/>
</dbReference>
<dbReference type="STRING" id="665467.SAMN02982931_01539"/>
<dbReference type="InterPro" id="IPR025979">
    <property type="entry name" value="ChrR-like_cupin_dom"/>
</dbReference>
<dbReference type="SUPFAM" id="SSF51182">
    <property type="entry name" value="RmlC-like cupins"/>
    <property type="match status" value="1"/>
</dbReference>
<dbReference type="InterPro" id="IPR012807">
    <property type="entry name" value="Anti-sigma_ChrR"/>
</dbReference>
<reference evidence="2 3" key="1">
    <citation type="submission" date="2016-10" db="EMBL/GenBank/DDBJ databases">
        <authorList>
            <person name="de Groot N.N."/>
        </authorList>
    </citation>
    <scope>NUCLEOTIDE SEQUENCE [LARGE SCALE GENOMIC DNA]</scope>
    <source>
        <strain evidence="2 3">ATCC 35022</strain>
    </source>
</reference>
<dbReference type="CDD" id="cd20301">
    <property type="entry name" value="cupin_ChrR"/>
    <property type="match status" value="1"/>
</dbReference>
<evidence type="ECO:0000313" key="3">
    <source>
        <dbReference type="Proteomes" id="UP000199071"/>
    </source>
</evidence>
<name>A0A1G6BJT8_9HYPH</name>
<dbReference type="Proteomes" id="UP000199071">
    <property type="component" value="Unassembled WGS sequence"/>
</dbReference>
<evidence type="ECO:0000313" key="2">
    <source>
        <dbReference type="EMBL" id="SDB20890.1"/>
    </source>
</evidence>
<dbReference type="InterPro" id="IPR011051">
    <property type="entry name" value="RmlC_Cupin_sf"/>
</dbReference>
<dbReference type="NCBIfam" id="TIGR02451">
    <property type="entry name" value="anti_sig_ChrR"/>
    <property type="match status" value="1"/>
</dbReference>
<dbReference type="EMBL" id="FMXQ01000003">
    <property type="protein sequence ID" value="SDB20890.1"/>
    <property type="molecule type" value="Genomic_DNA"/>
</dbReference>
<sequence length="214" mass="22982">MTIAHHPTLETLAAFAAGTLDDARALVVATHVSLCSHCRGDVRAFEHVGGVLLDRTPPAAMRDDALERALAAIGTVAPPVHDRAPSLTIGDKSLPAPLAGHPLGPWRWIGRGVQWRSVGVSPVDDTRVLMLKAAPGTRLPHHRHNGIEWTCVLEGAFRHDLGRYGPGDFDEADESVEHKPVIEDGDTCVCLVALQGGIALQSWLGRLIQPLVRI</sequence>
<accession>A0A1G6BJT8</accession>
<dbReference type="AlphaFoldDB" id="A0A1G6BJT8"/>
<gene>
    <name evidence="2" type="ORF">SAMN02982931_01539</name>
</gene>
<evidence type="ECO:0000259" key="1">
    <source>
        <dbReference type="Pfam" id="PF12973"/>
    </source>
</evidence>
<protein>
    <submittedName>
        <fullName evidence="2">Anti-ECFsigma factor, ChrR</fullName>
    </submittedName>
</protein>
<dbReference type="RefSeq" id="WP_090875835.1">
    <property type="nucleotide sequence ID" value="NZ_FMXQ01000003.1"/>
</dbReference>
<dbReference type="OrthoDB" id="2988517at2"/>
<dbReference type="InterPro" id="IPR014710">
    <property type="entry name" value="RmlC-like_jellyroll"/>
</dbReference>
<dbReference type="Gene3D" id="1.10.10.1320">
    <property type="entry name" value="Anti-sigma factor, zinc-finger domain"/>
    <property type="match status" value="1"/>
</dbReference>
<feature type="domain" description="ChrR-like cupin" evidence="1">
    <location>
        <begin position="105"/>
        <end position="194"/>
    </location>
</feature>
<dbReference type="Pfam" id="PF12973">
    <property type="entry name" value="Cupin_7"/>
    <property type="match status" value="1"/>
</dbReference>